<dbReference type="SUPFAM" id="SSF103473">
    <property type="entry name" value="MFS general substrate transporter"/>
    <property type="match status" value="1"/>
</dbReference>
<dbReference type="InterPro" id="IPR020846">
    <property type="entry name" value="MFS_dom"/>
</dbReference>
<keyword evidence="3 5" id="KW-1133">Transmembrane helix</keyword>
<evidence type="ECO:0000256" key="3">
    <source>
        <dbReference type="ARBA" id="ARBA00022989"/>
    </source>
</evidence>
<evidence type="ECO:0000259" key="6">
    <source>
        <dbReference type="PROSITE" id="PS50850"/>
    </source>
</evidence>
<evidence type="ECO:0000256" key="4">
    <source>
        <dbReference type="ARBA" id="ARBA00023136"/>
    </source>
</evidence>
<proteinExistence type="predicted"/>
<dbReference type="InterPro" id="IPR005828">
    <property type="entry name" value="MFS_sugar_transport-like"/>
</dbReference>
<dbReference type="InterPro" id="IPR036259">
    <property type="entry name" value="MFS_trans_sf"/>
</dbReference>
<dbReference type="GO" id="GO:0016020">
    <property type="term" value="C:membrane"/>
    <property type="evidence" value="ECO:0007669"/>
    <property type="project" value="UniProtKB-SubCell"/>
</dbReference>
<reference evidence="7" key="2">
    <citation type="submission" date="2017-10" db="EMBL/GenBank/DDBJ databases">
        <title>Ladona fulva Genome sequencing and assembly.</title>
        <authorList>
            <person name="Murali S."/>
            <person name="Richards S."/>
            <person name="Bandaranaike D."/>
            <person name="Bellair M."/>
            <person name="Blankenburg K."/>
            <person name="Chao H."/>
            <person name="Dinh H."/>
            <person name="Doddapaneni H."/>
            <person name="Dugan-Rocha S."/>
            <person name="Elkadiri S."/>
            <person name="Gnanaolivu R."/>
            <person name="Hernandez B."/>
            <person name="Skinner E."/>
            <person name="Javaid M."/>
            <person name="Lee S."/>
            <person name="Li M."/>
            <person name="Ming W."/>
            <person name="Munidasa M."/>
            <person name="Muniz J."/>
            <person name="Nguyen L."/>
            <person name="Hughes D."/>
            <person name="Osuji N."/>
            <person name="Pu L.-L."/>
            <person name="Puazo M."/>
            <person name="Qu C."/>
            <person name="Quiroz J."/>
            <person name="Raj R."/>
            <person name="Weissenberger G."/>
            <person name="Xin Y."/>
            <person name="Zou X."/>
            <person name="Han Y."/>
            <person name="Worley K."/>
            <person name="Muzny D."/>
            <person name="Gibbs R."/>
        </authorList>
    </citation>
    <scope>NUCLEOTIDE SEQUENCE</scope>
    <source>
        <strain evidence="7">Sampled in the wild</strain>
    </source>
</reference>
<reference evidence="7" key="1">
    <citation type="submission" date="2013-04" db="EMBL/GenBank/DDBJ databases">
        <authorList>
            <person name="Qu J."/>
            <person name="Murali S.C."/>
            <person name="Bandaranaike D."/>
            <person name="Bellair M."/>
            <person name="Blankenburg K."/>
            <person name="Chao H."/>
            <person name="Dinh H."/>
            <person name="Doddapaneni H."/>
            <person name="Downs B."/>
            <person name="Dugan-Rocha S."/>
            <person name="Elkadiri S."/>
            <person name="Gnanaolivu R.D."/>
            <person name="Hernandez B."/>
            <person name="Javaid M."/>
            <person name="Jayaseelan J.C."/>
            <person name="Lee S."/>
            <person name="Li M."/>
            <person name="Ming W."/>
            <person name="Munidasa M."/>
            <person name="Muniz J."/>
            <person name="Nguyen L."/>
            <person name="Ongeri F."/>
            <person name="Osuji N."/>
            <person name="Pu L.-L."/>
            <person name="Puazo M."/>
            <person name="Qu C."/>
            <person name="Quiroz J."/>
            <person name="Raj R."/>
            <person name="Weissenberger G."/>
            <person name="Xin Y."/>
            <person name="Zou X."/>
            <person name="Han Y."/>
            <person name="Richards S."/>
            <person name="Worley K."/>
            <person name="Muzny D."/>
            <person name="Gibbs R."/>
        </authorList>
    </citation>
    <scope>NUCLEOTIDE SEQUENCE</scope>
    <source>
        <strain evidence="7">Sampled in the wild</strain>
    </source>
</reference>
<dbReference type="EMBL" id="KZ309199">
    <property type="protein sequence ID" value="KAG8237652.1"/>
    <property type="molecule type" value="Genomic_DNA"/>
</dbReference>
<feature type="transmembrane region" description="Helical" evidence="5">
    <location>
        <begin position="222"/>
        <end position="240"/>
    </location>
</feature>
<sequence>MENGQVHSNQDSGELEMVNGTSKTDVVMSSAGEFGRWQALVAFLVSLIKIPVAWFQLGIVFLAPPLTSPPICSRPDGVNLTLEQWKNISQPPIVKWDLICDRTQLTNIVQMTFMFGILIGNILFGIWADRIGRKRPLFFAIIFQSIAAIAAAVVPWYEGFVILRFLLAICTGGTMITSFVICMEIVGGWWRTAIPILYQVPFGLGQIIMSVLAFYIREWRHLQITLALASSLLVGCWWVVPESPRWLLAVGRRKKAYEILKKAAKRNGRSTKALNDLIREDDLQNREQVTM</sequence>
<dbReference type="Pfam" id="PF00083">
    <property type="entry name" value="Sugar_tr"/>
    <property type="match status" value="1"/>
</dbReference>
<keyword evidence="2 5" id="KW-0812">Transmembrane</keyword>
<protein>
    <recommendedName>
        <fullName evidence="6">Major facilitator superfamily (MFS) profile domain-containing protein</fullName>
    </recommendedName>
</protein>
<feature type="transmembrane region" description="Helical" evidence="5">
    <location>
        <begin position="108"/>
        <end position="128"/>
    </location>
</feature>
<dbReference type="Proteomes" id="UP000792457">
    <property type="component" value="Unassembled WGS sequence"/>
</dbReference>
<feature type="domain" description="Major facilitator superfamily (MFS) profile" evidence="6">
    <location>
        <begin position="42"/>
        <end position="291"/>
    </location>
</feature>
<evidence type="ECO:0000256" key="1">
    <source>
        <dbReference type="ARBA" id="ARBA00004141"/>
    </source>
</evidence>
<evidence type="ECO:0000313" key="7">
    <source>
        <dbReference type="EMBL" id="KAG8237652.1"/>
    </source>
</evidence>
<keyword evidence="4 5" id="KW-0472">Membrane</keyword>
<comment type="subcellular location">
    <subcellularLocation>
        <location evidence="1">Membrane</location>
        <topology evidence="1">Multi-pass membrane protein</topology>
    </subcellularLocation>
</comment>
<dbReference type="GO" id="GO:0022857">
    <property type="term" value="F:transmembrane transporter activity"/>
    <property type="evidence" value="ECO:0007669"/>
    <property type="project" value="InterPro"/>
</dbReference>
<feature type="transmembrane region" description="Helical" evidence="5">
    <location>
        <begin position="163"/>
        <end position="189"/>
    </location>
</feature>
<dbReference type="Gene3D" id="1.20.1250.20">
    <property type="entry name" value="MFS general substrate transporter like domains"/>
    <property type="match status" value="1"/>
</dbReference>
<organism evidence="7 8">
    <name type="scientific">Ladona fulva</name>
    <name type="common">Scarce chaser dragonfly</name>
    <name type="synonym">Libellula fulva</name>
    <dbReference type="NCBI Taxonomy" id="123851"/>
    <lineage>
        <taxon>Eukaryota</taxon>
        <taxon>Metazoa</taxon>
        <taxon>Ecdysozoa</taxon>
        <taxon>Arthropoda</taxon>
        <taxon>Hexapoda</taxon>
        <taxon>Insecta</taxon>
        <taxon>Pterygota</taxon>
        <taxon>Palaeoptera</taxon>
        <taxon>Odonata</taxon>
        <taxon>Epiprocta</taxon>
        <taxon>Anisoptera</taxon>
        <taxon>Libelluloidea</taxon>
        <taxon>Libellulidae</taxon>
        <taxon>Ladona</taxon>
    </lineage>
</organism>
<feature type="transmembrane region" description="Helical" evidence="5">
    <location>
        <begin position="137"/>
        <end position="157"/>
    </location>
</feature>
<dbReference type="PANTHER" id="PTHR24064">
    <property type="entry name" value="SOLUTE CARRIER FAMILY 22 MEMBER"/>
    <property type="match status" value="1"/>
</dbReference>
<evidence type="ECO:0000313" key="8">
    <source>
        <dbReference type="Proteomes" id="UP000792457"/>
    </source>
</evidence>
<comment type="caution">
    <text evidence="7">The sequence shown here is derived from an EMBL/GenBank/DDBJ whole genome shotgun (WGS) entry which is preliminary data.</text>
</comment>
<name>A0A8K0P922_LADFU</name>
<keyword evidence="8" id="KW-1185">Reference proteome</keyword>
<dbReference type="AlphaFoldDB" id="A0A8K0P922"/>
<accession>A0A8K0P922</accession>
<feature type="transmembrane region" description="Helical" evidence="5">
    <location>
        <begin position="196"/>
        <end position="216"/>
    </location>
</feature>
<gene>
    <name evidence="7" type="ORF">J437_LFUL017561</name>
</gene>
<dbReference type="OrthoDB" id="3936150at2759"/>
<feature type="transmembrane region" description="Helical" evidence="5">
    <location>
        <begin position="39"/>
        <end position="63"/>
    </location>
</feature>
<evidence type="ECO:0000256" key="5">
    <source>
        <dbReference type="SAM" id="Phobius"/>
    </source>
</evidence>
<dbReference type="PROSITE" id="PS50850">
    <property type="entry name" value="MFS"/>
    <property type="match status" value="1"/>
</dbReference>
<evidence type="ECO:0000256" key="2">
    <source>
        <dbReference type="ARBA" id="ARBA00022692"/>
    </source>
</evidence>